<name>A0A4D6NDV2_VIGUN</name>
<dbReference type="InterPro" id="IPR025659">
    <property type="entry name" value="Tubby-like_C"/>
</dbReference>
<dbReference type="PANTHER" id="PTHR31087:SF58">
    <property type="entry name" value="OS07G0230700 PROTEIN"/>
    <property type="match status" value="1"/>
</dbReference>
<dbReference type="InterPro" id="IPR038595">
    <property type="entry name" value="LOR_sf"/>
</dbReference>
<sequence>MADKVSVINPFYCAPYSITLQINTEKGVTYSENGDRLFYVDDTFFTLHNRRVLYDDTQKPIVTFYKKAVTLHERCKVFKGESTDLSQLLFSVKKINKSISPGITKLNVFLPNNQDKKKSDFRVIICGSKNSCTVYAGESPNILAKEKRGKKFRKSTSLVLYTTISIILYYINDDSKVIDNGRFKKIVWVAKIDKISVINPLYCVPQSVSIQINTEKGIAYSEKDDRLFYIDDTFFTLHDRHVLYDDSKKPIVTFYNKIMSLRELFKVLKGGSNDSSDLLFSVKEVKKSSTIHGITKLNVFLAGNKDEKKSDFRMIIYGNKHSCTVYAGESPTVIAKMENNGGFNVLVYPNVDNAFIVALFMIVKDMDCSNESNDSGQGSSTATKMVSTTLLLA</sequence>
<evidence type="ECO:0000313" key="3">
    <source>
        <dbReference type="Proteomes" id="UP000501690"/>
    </source>
</evidence>
<gene>
    <name evidence="2" type="ORF">DEO72_LG10g3269</name>
</gene>
<accession>A0A4D6NDV2</accession>
<comment type="similarity">
    <text evidence="1">Belongs to the LOR family.</text>
</comment>
<evidence type="ECO:0000313" key="2">
    <source>
        <dbReference type="EMBL" id="QCE12030.1"/>
    </source>
</evidence>
<protein>
    <recommendedName>
        <fullName evidence="4">Protein LURP-one-related 15</fullName>
    </recommendedName>
</protein>
<dbReference type="InterPro" id="IPR007612">
    <property type="entry name" value="LOR"/>
</dbReference>
<proteinExistence type="inferred from homology"/>
<dbReference type="AlphaFoldDB" id="A0A4D6NDV2"/>
<dbReference type="Proteomes" id="UP000501690">
    <property type="component" value="Linkage Group LG10"/>
</dbReference>
<organism evidence="2 3">
    <name type="scientific">Vigna unguiculata</name>
    <name type="common">Cowpea</name>
    <dbReference type="NCBI Taxonomy" id="3917"/>
    <lineage>
        <taxon>Eukaryota</taxon>
        <taxon>Viridiplantae</taxon>
        <taxon>Streptophyta</taxon>
        <taxon>Embryophyta</taxon>
        <taxon>Tracheophyta</taxon>
        <taxon>Spermatophyta</taxon>
        <taxon>Magnoliopsida</taxon>
        <taxon>eudicotyledons</taxon>
        <taxon>Gunneridae</taxon>
        <taxon>Pentapetalae</taxon>
        <taxon>rosids</taxon>
        <taxon>fabids</taxon>
        <taxon>Fabales</taxon>
        <taxon>Fabaceae</taxon>
        <taxon>Papilionoideae</taxon>
        <taxon>50 kb inversion clade</taxon>
        <taxon>NPAAA clade</taxon>
        <taxon>indigoferoid/millettioid clade</taxon>
        <taxon>Phaseoleae</taxon>
        <taxon>Vigna</taxon>
    </lineage>
</organism>
<dbReference type="Pfam" id="PF04525">
    <property type="entry name" value="LOR"/>
    <property type="match status" value="2"/>
</dbReference>
<dbReference type="SUPFAM" id="SSF54518">
    <property type="entry name" value="Tubby C-terminal domain-like"/>
    <property type="match status" value="2"/>
</dbReference>
<dbReference type="EMBL" id="CP039354">
    <property type="protein sequence ID" value="QCE12030.1"/>
    <property type="molecule type" value="Genomic_DNA"/>
</dbReference>
<dbReference type="PANTHER" id="PTHR31087">
    <property type="match status" value="1"/>
</dbReference>
<evidence type="ECO:0008006" key="4">
    <source>
        <dbReference type="Google" id="ProtNLM"/>
    </source>
</evidence>
<keyword evidence="3" id="KW-1185">Reference proteome</keyword>
<dbReference type="Gene3D" id="2.40.160.200">
    <property type="entry name" value="LURP1-related"/>
    <property type="match status" value="2"/>
</dbReference>
<evidence type="ECO:0000256" key="1">
    <source>
        <dbReference type="ARBA" id="ARBA00005437"/>
    </source>
</evidence>
<reference evidence="2 3" key="1">
    <citation type="submission" date="2019-04" db="EMBL/GenBank/DDBJ databases">
        <title>An improved genome assembly and genetic linkage map for asparagus bean, Vigna unguiculata ssp. sesquipedialis.</title>
        <authorList>
            <person name="Xia Q."/>
            <person name="Zhang R."/>
            <person name="Dong Y."/>
        </authorList>
    </citation>
    <scope>NUCLEOTIDE SEQUENCE [LARGE SCALE GENOMIC DNA]</scope>
    <source>
        <tissue evidence="2">Leaf</tissue>
    </source>
</reference>